<sequence length="265" mass="29923">MPESIANLKRENNDLKSKVSTLTEEISRLKDLFQQQSSSAAPSAKEKSHSLEFLSKEYDDFLLFKTTANKELQRLSSQLSQVKARVDAIANAIDEFQEYSFQYNVKIVGVPEVCSDEAASTTSKLCVKLFKEMGENISIQDIDTAHRVPQRNNAGNPKPIVCRFVRRLVKESLMSHRKEISNVTPAAVGLPEGSSLSSARIYDHLSPRMQAVLFQAKRVKEELHYQYCWSKGPVICLRKDSTSRIIKLKSMADLDELKRKLAIEG</sequence>
<feature type="coiled-coil region" evidence="1">
    <location>
        <begin position="5"/>
        <end position="32"/>
    </location>
</feature>
<keyword evidence="1" id="KW-0175">Coiled coil</keyword>
<comment type="caution">
    <text evidence="3">The sequence shown here is derived from an EMBL/GenBank/DDBJ whole genome shotgun (WGS) entry which is preliminary data.</text>
</comment>
<evidence type="ECO:0000256" key="1">
    <source>
        <dbReference type="SAM" id="Coils"/>
    </source>
</evidence>
<evidence type="ECO:0000313" key="4">
    <source>
        <dbReference type="Proteomes" id="UP001159427"/>
    </source>
</evidence>
<gene>
    <name evidence="3" type="ORF">PEVE_00041817</name>
</gene>
<dbReference type="PANTHER" id="PTHR11505">
    <property type="entry name" value="L1 TRANSPOSABLE ELEMENT-RELATED"/>
    <property type="match status" value="1"/>
</dbReference>
<evidence type="ECO:0000259" key="2">
    <source>
        <dbReference type="Pfam" id="PF25298"/>
    </source>
</evidence>
<proteinExistence type="predicted"/>
<dbReference type="InterPro" id="IPR004244">
    <property type="entry name" value="Transposase_22"/>
</dbReference>
<reference evidence="3 4" key="1">
    <citation type="submission" date="2022-05" db="EMBL/GenBank/DDBJ databases">
        <authorList>
            <consortium name="Genoscope - CEA"/>
            <person name="William W."/>
        </authorList>
    </citation>
    <scope>NUCLEOTIDE SEQUENCE [LARGE SCALE GENOMIC DNA]</scope>
</reference>
<feature type="coiled-coil region" evidence="1">
    <location>
        <begin position="65"/>
        <end position="92"/>
    </location>
</feature>
<feature type="domain" description="FP protein C-terminal" evidence="2">
    <location>
        <begin position="207"/>
        <end position="258"/>
    </location>
</feature>
<dbReference type="Gene3D" id="1.20.5.170">
    <property type="match status" value="1"/>
</dbReference>
<protein>
    <recommendedName>
        <fullName evidence="2">FP protein C-terminal domain-containing protein</fullName>
    </recommendedName>
</protein>
<evidence type="ECO:0000313" key="3">
    <source>
        <dbReference type="EMBL" id="CAH3140455.1"/>
    </source>
</evidence>
<name>A0ABN8PBQ2_9CNID</name>
<accession>A0ABN8PBQ2</accession>
<dbReference type="Proteomes" id="UP001159427">
    <property type="component" value="Unassembled WGS sequence"/>
</dbReference>
<dbReference type="Gene3D" id="3.30.70.1820">
    <property type="entry name" value="L1 transposable element, RRM domain"/>
    <property type="match status" value="1"/>
</dbReference>
<dbReference type="Pfam" id="PF25298">
    <property type="entry name" value="Baculo_FP_2nd"/>
    <property type="match status" value="1"/>
</dbReference>
<dbReference type="InterPro" id="IPR057251">
    <property type="entry name" value="FP_C"/>
</dbReference>
<keyword evidence="4" id="KW-1185">Reference proteome</keyword>
<organism evidence="3 4">
    <name type="scientific">Porites evermanni</name>
    <dbReference type="NCBI Taxonomy" id="104178"/>
    <lineage>
        <taxon>Eukaryota</taxon>
        <taxon>Metazoa</taxon>
        <taxon>Cnidaria</taxon>
        <taxon>Anthozoa</taxon>
        <taxon>Hexacorallia</taxon>
        <taxon>Scleractinia</taxon>
        <taxon>Fungiina</taxon>
        <taxon>Poritidae</taxon>
        <taxon>Porites</taxon>
    </lineage>
</organism>
<dbReference type="EMBL" id="CALNXI010000801">
    <property type="protein sequence ID" value="CAH3140455.1"/>
    <property type="molecule type" value="Genomic_DNA"/>
</dbReference>